<dbReference type="EMBL" id="JAJFAZ020000008">
    <property type="protein sequence ID" value="KAI5313653.1"/>
    <property type="molecule type" value="Genomic_DNA"/>
</dbReference>
<evidence type="ECO:0000313" key="2">
    <source>
        <dbReference type="Proteomes" id="UP001054821"/>
    </source>
</evidence>
<sequence length="106" mass="11776">MIGILFFSQTNAQFNSQLETSYLNHIGIVYNLNDLPTFVLALRVEDVKKLVNDRLRDLKVGGDLEDALSKEVDQVSSTEAVLDSFLHTIQQGLQILRAISSTLGVI</sequence>
<dbReference type="AlphaFoldDB" id="A0AAD4UVX0"/>
<name>A0AAD4UVX0_PRUDU</name>
<reference evidence="1 2" key="1">
    <citation type="journal article" date="2022" name="G3 (Bethesda)">
        <title>Whole-genome sequence and methylome profiling of the almond [Prunus dulcis (Mill.) D.A. Webb] cultivar 'Nonpareil'.</title>
        <authorList>
            <person name="D'Amico-Willman K.M."/>
            <person name="Ouma W.Z."/>
            <person name="Meulia T."/>
            <person name="Sideli G.M."/>
            <person name="Gradziel T.M."/>
            <person name="Fresnedo-Ramirez J."/>
        </authorList>
    </citation>
    <scope>NUCLEOTIDE SEQUENCE [LARGE SCALE GENOMIC DNA]</scope>
    <source>
        <strain evidence="1">Clone GOH B32 T37-40</strain>
    </source>
</reference>
<protein>
    <submittedName>
        <fullName evidence="1">Uncharacterized protein</fullName>
    </submittedName>
</protein>
<accession>A0AAD4UVX0</accession>
<keyword evidence="2" id="KW-1185">Reference proteome</keyword>
<evidence type="ECO:0000313" key="1">
    <source>
        <dbReference type="EMBL" id="KAI5313653.1"/>
    </source>
</evidence>
<organism evidence="1 2">
    <name type="scientific">Prunus dulcis</name>
    <name type="common">Almond</name>
    <name type="synonym">Amygdalus dulcis</name>
    <dbReference type="NCBI Taxonomy" id="3755"/>
    <lineage>
        <taxon>Eukaryota</taxon>
        <taxon>Viridiplantae</taxon>
        <taxon>Streptophyta</taxon>
        <taxon>Embryophyta</taxon>
        <taxon>Tracheophyta</taxon>
        <taxon>Spermatophyta</taxon>
        <taxon>Magnoliopsida</taxon>
        <taxon>eudicotyledons</taxon>
        <taxon>Gunneridae</taxon>
        <taxon>Pentapetalae</taxon>
        <taxon>rosids</taxon>
        <taxon>fabids</taxon>
        <taxon>Rosales</taxon>
        <taxon>Rosaceae</taxon>
        <taxon>Amygdaloideae</taxon>
        <taxon>Amygdaleae</taxon>
        <taxon>Prunus</taxon>
    </lineage>
</organism>
<dbReference type="Proteomes" id="UP001054821">
    <property type="component" value="Chromosome 8"/>
</dbReference>
<proteinExistence type="predicted"/>
<gene>
    <name evidence="1" type="ORF">L3X38_042829</name>
</gene>
<comment type="caution">
    <text evidence="1">The sequence shown here is derived from an EMBL/GenBank/DDBJ whole genome shotgun (WGS) entry which is preliminary data.</text>
</comment>